<dbReference type="SUPFAM" id="SSF51556">
    <property type="entry name" value="Metallo-dependent hydrolases"/>
    <property type="match status" value="1"/>
</dbReference>
<dbReference type="SUPFAM" id="SSF51338">
    <property type="entry name" value="Composite domain of metallo-dependent hydrolases"/>
    <property type="match status" value="1"/>
</dbReference>
<reference evidence="4" key="1">
    <citation type="submission" date="2019-03" db="EMBL/GenBank/DDBJ databases">
        <title>Flavobacterium sp.</title>
        <authorList>
            <person name="Kim H."/>
        </authorList>
    </citation>
    <scope>NUCLEOTIDE SEQUENCE [LARGE SCALE GENOMIC DNA]</scope>
    <source>
        <strain evidence="4">GS13</strain>
    </source>
</reference>
<dbReference type="GO" id="GO:0016810">
    <property type="term" value="F:hydrolase activity, acting on carbon-nitrogen (but not peptide) bonds"/>
    <property type="evidence" value="ECO:0007669"/>
    <property type="project" value="InterPro"/>
</dbReference>
<dbReference type="InterPro" id="IPR057744">
    <property type="entry name" value="OTAase-like"/>
</dbReference>
<dbReference type="Gene3D" id="3.20.20.140">
    <property type="entry name" value="Metal-dependent hydrolases"/>
    <property type="match status" value="1"/>
</dbReference>
<feature type="domain" description="Amidohydrolase-related" evidence="2">
    <location>
        <begin position="74"/>
        <end position="416"/>
    </location>
</feature>
<dbReference type="InterPro" id="IPR006680">
    <property type="entry name" value="Amidohydro-rel"/>
</dbReference>
<dbReference type="CDD" id="cd01299">
    <property type="entry name" value="Met_dep_hydrolase_A"/>
    <property type="match status" value="1"/>
</dbReference>
<protein>
    <submittedName>
        <fullName evidence="3">Amidohydrolase family protein</fullName>
    </submittedName>
</protein>
<proteinExistence type="predicted"/>
<keyword evidence="4" id="KW-1185">Reference proteome</keyword>
<dbReference type="Proteomes" id="UP000291124">
    <property type="component" value="Chromosome"/>
</dbReference>
<dbReference type="InterPro" id="IPR011059">
    <property type="entry name" value="Metal-dep_hydrolase_composite"/>
</dbReference>
<dbReference type="InterPro" id="IPR051781">
    <property type="entry name" value="Metallo-dep_Hydrolase"/>
</dbReference>
<gene>
    <name evidence="3" type="ORF">E1750_02545</name>
</gene>
<evidence type="ECO:0000256" key="1">
    <source>
        <dbReference type="SAM" id="SignalP"/>
    </source>
</evidence>
<evidence type="ECO:0000259" key="2">
    <source>
        <dbReference type="Pfam" id="PF01979"/>
    </source>
</evidence>
<feature type="chain" id="PRO_5020656611" evidence="1">
    <location>
        <begin position="19"/>
        <end position="439"/>
    </location>
</feature>
<dbReference type="PANTHER" id="PTHR43135:SF3">
    <property type="entry name" value="ALPHA-D-RIBOSE 1-METHYLPHOSPHONATE 5-TRIPHOSPHATE DIPHOSPHATASE"/>
    <property type="match status" value="1"/>
</dbReference>
<sequence length="439" mass="47573">MKHFITSALFFLAVLVQAQSKILINNVQIFNGKDNKTVSGNVLIENNLITKISSSPIMTDKSGNTKIIDGKGKFLMPGLIDIHMHEMLSASTLSQMQNGEVGAAFIRAGVEAGNILQRGFTSIRDLGGPIFGVKKTIDDGAISGPRIWPSGPMISQTAGHGDFRGINQRPVGLGGSLDHSEIIDACLIADGKDAVLVAVRETLKRGASQIKLCAGGGISSSFDPLDVSQFTEEEIRAAVEAAEDWGTYVTVHAFTSRAVNKAIAAGVKCIEHGQLLDDATMKLMADKGIWLSIQALDEEGRADFSEEQKRQKAEVANGADAVIKMAKKYKVKMAWGTDVFFNPAINKDQNTYIAKMSNWFTPFEVLKLITSDNAQLLTLSGNRSPYKEGKLGVIEEGAYADMILVDGNPLQDINIMVDYDKNFLLIVKDGAIYKNTLNQ</sequence>
<evidence type="ECO:0000313" key="3">
    <source>
        <dbReference type="EMBL" id="QBN17726.1"/>
    </source>
</evidence>
<dbReference type="OrthoDB" id="9797498at2"/>
<feature type="signal peptide" evidence="1">
    <location>
        <begin position="1"/>
        <end position="18"/>
    </location>
</feature>
<dbReference type="InterPro" id="IPR032466">
    <property type="entry name" value="Metal_Hydrolase"/>
</dbReference>
<keyword evidence="1" id="KW-0732">Signal</keyword>
<name>A0A4P6Y628_9FLAO</name>
<dbReference type="Pfam" id="PF01979">
    <property type="entry name" value="Amidohydro_1"/>
    <property type="match status" value="1"/>
</dbReference>
<dbReference type="RefSeq" id="WP_133275257.1">
    <property type="nucleotide sequence ID" value="NZ_CP037933.1"/>
</dbReference>
<dbReference type="Gene3D" id="2.30.40.10">
    <property type="entry name" value="Urease, subunit C, domain 1"/>
    <property type="match status" value="1"/>
</dbReference>
<keyword evidence="3" id="KW-0378">Hydrolase</keyword>
<dbReference type="KEGG" id="fnk:E1750_02545"/>
<dbReference type="EMBL" id="CP037933">
    <property type="protein sequence ID" value="QBN17726.1"/>
    <property type="molecule type" value="Genomic_DNA"/>
</dbReference>
<accession>A0A4P6Y628</accession>
<evidence type="ECO:0000313" key="4">
    <source>
        <dbReference type="Proteomes" id="UP000291124"/>
    </source>
</evidence>
<organism evidence="3 4">
    <name type="scientific">Flavobacterium nackdongense</name>
    <dbReference type="NCBI Taxonomy" id="2547394"/>
    <lineage>
        <taxon>Bacteria</taxon>
        <taxon>Pseudomonadati</taxon>
        <taxon>Bacteroidota</taxon>
        <taxon>Flavobacteriia</taxon>
        <taxon>Flavobacteriales</taxon>
        <taxon>Flavobacteriaceae</taxon>
        <taxon>Flavobacterium</taxon>
    </lineage>
</organism>
<dbReference type="AlphaFoldDB" id="A0A4P6Y628"/>
<dbReference type="PANTHER" id="PTHR43135">
    <property type="entry name" value="ALPHA-D-RIBOSE 1-METHYLPHOSPHONATE 5-TRIPHOSPHATE DIPHOSPHATASE"/>
    <property type="match status" value="1"/>
</dbReference>